<dbReference type="Pfam" id="PF03171">
    <property type="entry name" value="2OG-FeII_Oxy"/>
    <property type="match status" value="2"/>
</dbReference>
<organism evidence="8 9">
    <name type="scientific">Solanum commersonii</name>
    <name type="common">Commerson's wild potato</name>
    <name type="synonym">Commerson's nightshade</name>
    <dbReference type="NCBI Taxonomy" id="4109"/>
    <lineage>
        <taxon>Eukaryota</taxon>
        <taxon>Viridiplantae</taxon>
        <taxon>Streptophyta</taxon>
        <taxon>Embryophyta</taxon>
        <taxon>Tracheophyta</taxon>
        <taxon>Spermatophyta</taxon>
        <taxon>Magnoliopsida</taxon>
        <taxon>eudicotyledons</taxon>
        <taxon>Gunneridae</taxon>
        <taxon>Pentapetalae</taxon>
        <taxon>asterids</taxon>
        <taxon>lamiids</taxon>
        <taxon>Solanales</taxon>
        <taxon>Solanaceae</taxon>
        <taxon>Solanoideae</taxon>
        <taxon>Solaneae</taxon>
        <taxon>Solanum</taxon>
    </lineage>
</organism>
<accession>A0A9J5X9Q3</accession>
<keyword evidence="5 6" id="KW-0408">Iron</keyword>
<dbReference type="PANTHER" id="PTHR10209:SF841">
    <property type="entry name" value="1-AMINOCYCLOPROPANE-1-CARBOXYLATE OXIDASE HOMOLOG 1-LIKE"/>
    <property type="match status" value="1"/>
</dbReference>
<dbReference type="AlphaFoldDB" id="A0A9J5X9Q3"/>
<dbReference type="FunFam" id="2.60.120.330:FF:000005">
    <property type="entry name" value="1-aminocyclopropane-1-carboxylate oxidase homolog 1"/>
    <property type="match status" value="1"/>
</dbReference>
<keyword evidence="2 6" id="KW-0479">Metal-binding</keyword>
<feature type="domain" description="Fe2OG dioxygenase" evidence="7">
    <location>
        <begin position="209"/>
        <end position="352"/>
    </location>
</feature>
<dbReference type="SUPFAM" id="SSF51197">
    <property type="entry name" value="Clavaminate synthase-like"/>
    <property type="match status" value="2"/>
</dbReference>
<dbReference type="GO" id="GO:0046872">
    <property type="term" value="F:metal ion binding"/>
    <property type="evidence" value="ECO:0007669"/>
    <property type="project" value="UniProtKB-KW"/>
</dbReference>
<dbReference type="PROSITE" id="PS51471">
    <property type="entry name" value="FE2OG_OXY"/>
    <property type="match status" value="1"/>
</dbReference>
<protein>
    <recommendedName>
        <fullName evidence="7">Fe2OG dioxygenase domain-containing protein</fullName>
    </recommendedName>
</protein>
<keyword evidence="3" id="KW-0847">Vitamin C</keyword>
<dbReference type="GO" id="GO:0016706">
    <property type="term" value="F:2-oxoglutarate-dependent dioxygenase activity"/>
    <property type="evidence" value="ECO:0007669"/>
    <property type="project" value="UniProtKB-ARBA"/>
</dbReference>
<comment type="caution">
    <text evidence="8">The sequence shown here is derived from an EMBL/GenBank/DDBJ whole genome shotgun (WGS) entry which is preliminary data.</text>
</comment>
<dbReference type="InterPro" id="IPR026992">
    <property type="entry name" value="DIOX_N"/>
</dbReference>
<keyword evidence="4 6" id="KW-0560">Oxidoreductase</keyword>
<reference evidence="8 9" key="1">
    <citation type="submission" date="2020-09" db="EMBL/GenBank/DDBJ databases">
        <title>De no assembly of potato wild relative species, Solanum commersonii.</title>
        <authorList>
            <person name="Cho K."/>
        </authorList>
    </citation>
    <scope>NUCLEOTIDE SEQUENCE [LARGE SCALE GENOMIC DNA]</scope>
    <source>
        <strain evidence="8">LZ3.2</strain>
        <tissue evidence="8">Leaf</tissue>
    </source>
</reference>
<evidence type="ECO:0000256" key="3">
    <source>
        <dbReference type="ARBA" id="ARBA00022896"/>
    </source>
</evidence>
<dbReference type="Proteomes" id="UP000824120">
    <property type="component" value="Chromosome 9"/>
</dbReference>
<evidence type="ECO:0000256" key="2">
    <source>
        <dbReference type="ARBA" id="ARBA00022723"/>
    </source>
</evidence>
<evidence type="ECO:0000256" key="1">
    <source>
        <dbReference type="ARBA" id="ARBA00008056"/>
    </source>
</evidence>
<dbReference type="GO" id="GO:0002238">
    <property type="term" value="P:response to molecule of fungal origin"/>
    <property type="evidence" value="ECO:0007669"/>
    <property type="project" value="UniProtKB-ARBA"/>
</dbReference>
<dbReference type="OrthoDB" id="288590at2759"/>
<comment type="similarity">
    <text evidence="1 6">Belongs to the iron/ascorbate-dependent oxidoreductase family.</text>
</comment>
<dbReference type="Gene3D" id="2.60.120.330">
    <property type="entry name" value="B-lactam Antibiotic, Isopenicillin N Synthase, Chain"/>
    <property type="match status" value="1"/>
</dbReference>
<evidence type="ECO:0000256" key="6">
    <source>
        <dbReference type="RuleBase" id="RU003682"/>
    </source>
</evidence>
<sequence>MDTIESKHDRKSELKAFDDTKSGVKGLVDAGVSRVPQIFISPQDTYSNSTTGQFIFPVIDLQDIDSHDQINRKEVIEKVRDASETWGFFQVINHGVPCDVLEEMIRGVCSFHEQDNDIKKQWYTREFTKRVVYNSNFDLYSAPATNWRDTFFCIMAPNPPSPEELPPICRDIIVKYSEEVKKLGRSLFELLAEALGLNRNYLNDMDCDKGLSVVCHYYPACPEPELTLGASKHADDGFLTLLLQDHIGGLQVLHRNQWVDVPPTPGALVVNIADLLQLVGNTLSRRITLMLSAILDLKVIHAEKTSTNVVCHENVQLISNDKLKSIEHRVLANCVGPRISIACFFSTFFLASSRLYGPIKELLSEENPSKYRETTIQEYAAYFTAKGLDGTSALKHFRL</sequence>
<proteinExistence type="inferred from homology"/>
<dbReference type="GO" id="GO:0009805">
    <property type="term" value="P:coumarin biosynthetic process"/>
    <property type="evidence" value="ECO:0007669"/>
    <property type="project" value="UniProtKB-ARBA"/>
</dbReference>
<evidence type="ECO:0000313" key="8">
    <source>
        <dbReference type="EMBL" id="KAG5584006.1"/>
    </source>
</evidence>
<evidence type="ECO:0000313" key="9">
    <source>
        <dbReference type="Proteomes" id="UP000824120"/>
    </source>
</evidence>
<dbReference type="GO" id="GO:0031418">
    <property type="term" value="F:L-ascorbic acid binding"/>
    <property type="evidence" value="ECO:0007669"/>
    <property type="project" value="UniProtKB-KW"/>
</dbReference>
<name>A0A9J5X9Q3_SOLCO</name>
<evidence type="ECO:0000256" key="5">
    <source>
        <dbReference type="ARBA" id="ARBA00023004"/>
    </source>
</evidence>
<dbReference type="PANTHER" id="PTHR10209">
    <property type="entry name" value="OXIDOREDUCTASE, 2OG-FE II OXYGENASE FAMILY PROTEIN"/>
    <property type="match status" value="1"/>
</dbReference>
<dbReference type="EMBL" id="JACXVP010000009">
    <property type="protein sequence ID" value="KAG5584006.1"/>
    <property type="molecule type" value="Genomic_DNA"/>
</dbReference>
<dbReference type="Pfam" id="PF14226">
    <property type="entry name" value="DIOX_N"/>
    <property type="match status" value="1"/>
</dbReference>
<evidence type="ECO:0000259" key="7">
    <source>
        <dbReference type="PROSITE" id="PS51471"/>
    </source>
</evidence>
<keyword evidence="9" id="KW-1185">Reference proteome</keyword>
<dbReference type="InterPro" id="IPR044861">
    <property type="entry name" value="IPNS-like_FE2OG_OXY"/>
</dbReference>
<gene>
    <name evidence="8" type="ORF">H5410_044440</name>
</gene>
<dbReference type="InterPro" id="IPR005123">
    <property type="entry name" value="Oxoglu/Fe-dep_dioxygenase_dom"/>
</dbReference>
<evidence type="ECO:0000256" key="4">
    <source>
        <dbReference type="ARBA" id="ARBA00023002"/>
    </source>
</evidence>
<dbReference type="InterPro" id="IPR027443">
    <property type="entry name" value="IPNS-like_sf"/>
</dbReference>